<keyword evidence="2" id="KW-1185">Reference proteome</keyword>
<dbReference type="SUPFAM" id="SSF48452">
    <property type="entry name" value="TPR-like"/>
    <property type="match status" value="1"/>
</dbReference>
<accession>A0A7W7LIS9</accession>
<evidence type="ECO:0000313" key="2">
    <source>
        <dbReference type="Proteomes" id="UP000556436"/>
    </source>
</evidence>
<dbReference type="EMBL" id="JACHJG010000019">
    <property type="protein sequence ID" value="MBB4890426.1"/>
    <property type="molecule type" value="Genomic_DNA"/>
</dbReference>
<gene>
    <name evidence="1" type="ORF">FHS38_006511</name>
</gene>
<reference evidence="1 2" key="1">
    <citation type="submission" date="2020-08" db="EMBL/GenBank/DDBJ databases">
        <title>Genomic Encyclopedia of Type Strains, Phase III (KMG-III): the genomes of soil and plant-associated and newly described type strains.</title>
        <authorList>
            <person name="Whitman W."/>
        </authorList>
    </citation>
    <scope>NUCLEOTIDE SEQUENCE [LARGE SCALE GENOMIC DNA]</scope>
    <source>
        <strain evidence="1 2">CECT 3265</strain>
    </source>
</reference>
<name>A0A7W7LIS9_STRNE</name>
<organism evidence="1 2">
    <name type="scientific">Streptomyces netropsis</name>
    <name type="common">Streptoverticillium netropsis</name>
    <dbReference type="NCBI Taxonomy" id="55404"/>
    <lineage>
        <taxon>Bacteria</taxon>
        <taxon>Bacillati</taxon>
        <taxon>Actinomycetota</taxon>
        <taxon>Actinomycetes</taxon>
        <taxon>Kitasatosporales</taxon>
        <taxon>Streptomycetaceae</taxon>
        <taxon>Streptomyces</taxon>
    </lineage>
</organism>
<evidence type="ECO:0000313" key="1">
    <source>
        <dbReference type="EMBL" id="MBB4890426.1"/>
    </source>
</evidence>
<dbReference type="RefSeq" id="WP_229822845.1">
    <property type="nucleotide sequence ID" value="NZ_BMRW01000017.1"/>
</dbReference>
<protein>
    <submittedName>
        <fullName evidence="1">Tetratricopeptide (TPR) repeat protein</fullName>
    </submittedName>
</protein>
<dbReference type="InterPro" id="IPR011990">
    <property type="entry name" value="TPR-like_helical_dom_sf"/>
</dbReference>
<proteinExistence type="predicted"/>
<dbReference type="AlphaFoldDB" id="A0A7W7LIS9"/>
<comment type="caution">
    <text evidence="1">The sequence shown here is derived from an EMBL/GenBank/DDBJ whole genome shotgun (WGS) entry which is preliminary data.</text>
</comment>
<sequence length="331" mass="35489">MQRRRFLRAAPIAAAATVGVIPPAKADAPYRVGASDVDRLERLHDQLIEDDDQLGGTDAVEQRAAALAQQALALQNGGTASARIRSRLYAIAAHFTDSAMWAAIDGRRLQAANGYLNQAVTLAALSADSPTIVRVWGHAGSLYRHLGRPTDATAASEAARASAIARRDPLYASLTYARLAVDQASTDSPTAVLRNLDNAQRSLSRVDERAGRPSWMRFYDQAELDLLACGASTTMGRWDEAEARAHSALARLQPSMPRNQALVTAYLALAQLHQGDAGHAVATARTVAPALAHGRTAHLLNDFTAHLVETAPTSSPAREWTTYRKEVLSAC</sequence>
<dbReference type="Proteomes" id="UP000556436">
    <property type="component" value="Unassembled WGS sequence"/>
</dbReference>